<keyword evidence="6" id="KW-1185">Reference proteome</keyword>
<dbReference type="InterPro" id="IPR005475">
    <property type="entry name" value="Transketolase-like_Pyr-bd"/>
</dbReference>
<dbReference type="EC" id="2.2.1.1" evidence="5"/>
<dbReference type="SUPFAM" id="SSF52518">
    <property type="entry name" value="Thiamin diphosphate-binding fold (THDP-binding)"/>
    <property type="match status" value="1"/>
</dbReference>
<organism evidence="5 6">
    <name type="scientific">Selenomonas flueggei ATCC 43531</name>
    <dbReference type="NCBI Taxonomy" id="638302"/>
    <lineage>
        <taxon>Bacteria</taxon>
        <taxon>Bacillati</taxon>
        <taxon>Bacillota</taxon>
        <taxon>Negativicutes</taxon>
        <taxon>Selenomonadales</taxon>
        <taxon>Selenomonadaceae</taxon>
        <taxon>Selenomonas</taxon>
    </lineage>
</organism>
<dbReference type="GO" id="GO:0004802">
    <property type="term" value="F:transketolase activity"/>
    <property type="evidence" value="ECO:0007669"/>
    <property type="project" value="UniProtKB-EC"/>
</dbReference>
<dbReference type="SUPFAM" id="SSF52922">
    <property type="entry name" value="TK C-terminal domain-like"/>
    <property type="match status" value="1"/>
</dbReference>
<dbReference type="Gene3D" id="3.40.50.920">
    <property type="match status" value="1"/>
</dbReference>
<reference evidence="5 6" key="1">
    <citation type="submission" date="2009-04" db="EMBL/GenBank/DDBJ databases">
        <authorList>
            <person name="Qin X."/>
            <person name="Bachman B."/>
            <person name="Battles P."/>
            <person name="Bell A."/>
            <person name="Bess C."/>
            <person name="Bickham C."/>
            <person name="Chaboub L."/>
            <person name="Chen D."/>
            <person name="Coyle M."/>
            <person name="Deiros D.R."/>
            <person name="Dinh H."/>
            <person name="Forbes L."/>
            <person name="Fowler G."/>
            <person name="Francisco L."/>
            <person name="Fu Q."/>
            <person name="Gubbala S."/>
            <person name="Hale W."/>
            <person name="Han Y."/>
            <person name="Hemphill L."/>
            <person name="Highlander S.K."/>
            <person name="Hirani K."/>
            <person name="Hogues M."/>
            <person name="Jackson L."/>
            <person name="Jakkamsetti A."/>
            <person name="Javaid M."/>
            <person name="Jiang H."/>
            <person name="Korchina V."/>
            <person name="Kovar C."/>
            <person name="Lara F."/>
            <person name="Lee S."/>
            <person name="Mata R."/>
            <person name="Mathew T."/>
            <person name="Moen C."/>
            <person name="Morales K."/>
            <person name="Munidasa M."/>
            <person name="Nazareth L."/>
            <person name="Ngo R."/>
            <person name="Nguyen L."/>
            <person name="Okwuonu G."/>
            <person name="Ongeri F."/>
            <person name="Patil S."/>
            <person name="Petrosino J."/>
            <person name="Pham C."/>
            <person name="Pham P."/>
            <person name="Pu L.-L."/>
            <person name="Puazo M."/>
            <person name="Raj R."/>
            <person name="Reid J."/>
            <person name="Rouhana J."/>
            <person name="Saada N."/>
            <person name="Shang Y."/>
            <person name="Simmons D."/>
            <person name="Thornton R."/>
            <person name="Warren J."/>
            <person name="Weissenberger G."/>
            <person name="Zhang J."/>
            <person name="Zhang L."/>
            <person name="Zhou C."/>
            <person name="Zhu D."/>
            <person name="Muzny D."/>
            <person name="Worley K."/>
            <person name="Gibbs R."/>
        </authorList>
    </citation>
    <scope>NUCLEOTIDE SEQUENCE [LARGE SCALE GENOMIC DNA]</scope>
    <source>
        <strain evidence="5 6">ATCC 43531</strain>
    </source>
</reference>
<dbReference type="InterPro" id="IPR051157">
    <property type="entry name" value="PDH/Transketolase"/>
</dbReference>
<proteinExistence type="inferred from homology"/>
<keyword evidence="5" id="KW-0808">Transferase</keyword>
<comment type="similarity">
    <text evidence="2">Belongs to the transketolase family.</text>
</comment>
<evidence type="ECO:0000256" key="1">
    <source>
        <dbReference type="ARBA" id="ARBA00001964"/>
    </source>
</evidence>
<dbReference type="PANTHER" id="PTHR43825">
    <property type="entry name" value="PYRUVATE DEHYDROGENASE E1 COMPONENT"/>
    <property type="match status" value="1"/>
</dbReference>
<dbReference type="InterPro" id="IPR029061">
    <property type="entry name" value="THDP-binding"/>
</dbReference>
<dbReference type="SMART" id="SM00861">
    <property type="entry name" value="Transket_pyr"/>
    <property type="match status" value="1"/>
</dbReference>
<dbReference type="Proteomes" id="UP000005309">
    <property type="component" value="Unassembled WGS sequence"/>
</dbReference>
<protein>
    <submittedName>
        <fullName evidence="5">Transketolase, C-terminal domain protein</fullName>
        <ecNumber evidence="5">2.2.1.1</ecNumber>
    </submittedName>
</protein>
<comment type="caution">
    <text evidence="5">The sequence shown here is derived from an EMBL/GenBank/DDBJ whole genome shotgun (WGS) entry which is preliminary data.</text>
</comment>
<dbReference type="OrthoDB" id="8732661at2"/>
<evidence type="ECO:0000259" key="4">
    <source>
        <dbReference type="SMART" id="SM00861"/>
    </source>
</evidence>
<dbReference type="CDD" id="cd07033">
    <property type="entry name" value="TPP_PYR_DXS_TK_like"/>
    <property type="match status" value="1"/>
</dbReference>
<dbReference type="InterPro" id="IPR009014">
    <property type="entry name" value="Transketo_C/PFOR_II"/>
</dbReference>
<dbReference type="AlphaFoldDB" id="C4V639"/>
<comment type="cofactor">
    <cofactor evidence="1">
        <name>thiamine diphosphate</name>
        <dbReference type="ChEBI" id="CHEBI:58937"/>
    </cofactor>
</comment>
<dbReference type="Gene3D" id="3.40.50.970">
    <property type="match status" value="1"/>
</dbReference>
<evidence type="ECO:0000256" key="2">
    <source>
        <dbReference type="ARBA" id="ARBA00007131"/>
    </source>
</evidence>
<dbReference type="eggNOG" id="COG3958">
    <property type="taxonomic scope" value="Bacteria"/>
</dbReference>
<dbReference type="InterPro" id="IPR033248">
    <property type="entry name" value="Transketolase_C"/>
</dbReference>
<evidence type="ECO:0000256" key="3">
    <source>
        <dbReference type="ARBA" id="ARBA00023052"/>
    </source>
</evidence>
<dbReference type="EMBL" id="ACLA01000033">
    <property type="protein sequence ID" value="EEQ47637.1"/>
    <property type="molecule type" value="Genomic_DNA"/>
</dbReference>
<keyword evidence="3" id="KW-0786">Thiamine pyrophosphate</keyword>
<dbReference type="FunFam" id="3.40.50.970:FF:000129">
    <property type="entry name" value="Transketolase"/>
    <property type="match status" value="1"/>
</dbReference>
<dbReference type="Pfam" id="PF02779">
    <property type="entry name" value="Transket_pyr"/>
    <property type="match status" value="1"/>
</dbReference>
<dbReference type="PANTHER" id="PTHR43825:SF1">
    <property type="entry name" value="TRANSKETOLASE-LIKE PYRIMIDINE-BINDING DOMAIN-CONTAINING PROTEIN"/>
    <property type="match status" value="1"/>
</dbReference>
<name>C4V639_9FIRM</name>
<dbReference type="STRING" id="638302.HMPREF0908_1939"/>
<dbReference type="Pfam" id="PF02780">
    <property type="entry name" value="Transketolase_C"/>
    <property type="match status" value="1"/>
</dbReference>
<accession>C4V639</accession>
<feature type="domain" description="Transketolase-like pyrimidine-binding" evidence="4">
    <location>
        <begin position="1"/>
        <end position="163"/>
    </location>
</feature>
<gene>
    <name evidence="5" type="ORF">HMPREF0908_1939</name>
</gene>
<sequence>MRNASTQMVYNLAKRDRDVMALTADNSNEIYDKIKREMPGQYIDYGIAEENMVASAAGLASCGKIPFLYTITNFMSMHAFEFIRNDVCVANQNVKFLGRSSGLVSSSMGATHQGTEEVALLRTLPNMLVITPATPIEAREATRFAYHHRGSVYIRLEGFNEPELYGEDYQFSVGRGYVLRDGGDITVISMGSVVNEALSAAKKLESDGIRVRVINMPMVNPIDRDLIVAAAKETGHIITLEEHSIHGGLGSAVAEVLAESGTAASFHRMGLNGCAKGCGNREAMREINGLASGSIMEKVRESLQR</sequence>
<evidence type="ECO:0000313" key="6">
    <source>
        <dbReference type="Proteomes" id="UP000005309"/>
    </source>
</evidence>
<dbReference type="HOGENOM" id="CLU_009227_1_1_9"/>
<evidence type="ECO:0000313" key="5">
    <source>
        <dbReference type="EMBL" id="EEQ47637.1"/>
    </source>
</evidence>